<feature type="region of interest" description="Disordered" evidence="3">
    <location>
        <begin position="446"/>
        <end position="568"/>
    </location>
</feature>
<comment type="similarity">
    <text evidence="1">Belongs to the formin homology family. Cappuccino subfamily.</text>
</comment>
<feature type="compositionally biased region" description="Low complexity" evidence="3">
    <location>
        <begin position="738"/>
        <end position="747"/>
    </location>
</feature>
<keyword evidence="6" id="KW-1185">Reference proteome</keyword>
<dbReference type="PANTHER" id="PTHR45920:SF7">
    <property type="entry name" value="FORMIN-G"/>
    <property type="match status" value="1"/>
</dbReference>
<dbReference type="Pfam" id="PF02181">
    <property type="entry name" value="FH2"/>
    <property type="match status" value="1"/>
</dbReference>
<dbReference type="OrthoDB" id="427644at2759"/>
<reference evidence="5 6" key="1">
    <citation type="submission" date="2015-07" db="EMBL/GenBank/DDBJ databases">
        <title>The genome of Melipona quadrifasciata.</title>
        <authorList>
            <person name="Pan H."/>
            <person name="Kapheim K."/>
        </authorList>
    </citation>
    <scope>NUCLEOTIDE SEQUENCE [LARGE SCALE GENOMIC DNA]</scope>
    <source>
        <strain evidence="5">0111107301</strain>
        <tissue evidence="5">Whole body</tissue>
    </source>
</reference>
<protein>
    <submittedName>
        <fullName evidence="5">Protein cappuccino</fullName>
    </submittedName>
</protein>
<dbReference type="InterPro" id="IPR001265">
    <property type="entry name" value="Formin_Cappuccino_subfam"/>
</dbReference>
<feature type="compositionally biased region" description="Acidic residues" evidence="3">
    <location>
        <begin position="486"/>
        <end position="499"/>
    </location>
</feature>
<dbReference type="Gene3D" id="1.20.58.2220">
    <property type="entry name" value="Formin, FH2 domain"/>
    <property type="match status" value="1"/>
</dbReference>
<dbReference type="EMBL" id="KQ435809">
    <property type="protein sequence ID" value="KOX72955.1"/>
    <property type="molecule type" value="Genomic_DNA"/>
</dbReference>
<dbReference type="SUPFAM" id="SSF101447">
    <property type="entry name" value="Formin homology 2 domain (FH2 domain)"/>
    <property type="match status" value="1"/>
</dbReference>
<dbReference type="GO" id="GO:0051015">
    <property type="term" value="F:actin filament binding"/>
    <property type="evidence" value="ECO:0007669"/>
    <property type="project" value="TreeGrafter"/>
</dbReference>
<dbReference type="PRINTS" id="PR00828">
    <property type="entry name" value="FORMIN"/>
</dbReference>
<evidence type="ECO:0000259" key="4">
    <source>
        <dbReference type="PROSITE" id="PS51444"/>
    </source>
</evidence>
<evidence type="ECO:0000313" key="5">
    <source>
        <dbReference type="EMBL" id="KOX72955.1"/>
    </source>
</evidence>
<evidence type="ECO:0000256" key="1">
    <source>
        <dbReference type="ARBA" id="ARBA00005271"/>
    </source>
</evidence>
<dbReference type="InterPro" id="IPR042201">
    <property type="entry name" value="FH2_Formin_sf"/>
</dbReference>
<organism evidence="5 6">
    <name type="scientific">Melipona quadrifasciata</name>
    <dbReference type="NCBI Taxonomy" id="166423"/>
    <lineage>
        <taxon>Eukaryota</taxon>
        <taxon>Metazoa</taxon>
        <taxon>Ecdysozoa</taxon>
        <taxon>Arthropoda</taxon>
        <taxon>Hexapoda</taxon>
        <taxon>Insecta</taxon>
        <taxon>Pterygota</taxon>
        <taxon>Neoptera</taxon>
        <taxon>Endopterygota</taxon>
        <taxon>Hymenoptera</taxon>
        <taxon>Apocrita</taxon>
        <taxon>Aculeata</taxon>
        <taxon>Apoidea</taxon>
        <taxon>Anthophila</taxon>
        <taxon>Apidae</taxon>
        <taxon>Melipona</taxon>
    </lineage>
</organism>
<dbReference type="GO" id="GO:0030866">
    <property type="term" value="P:cortical actin cytoskeleton organization"/>
    <property type="evidence" value="ECO:0007669"/>
    <property type="project" value="TreeGrafter"/>
</dbReference>
<feature type="compositionally biased region" description="Polar residues" evidence="3">
    <location>
        <begin position="780"/>
        <end position="792"/>
    </location>
</feature>
<feature type="region of interest" description="Disordered" evidence="3">
    <location>
        <begin position="727"/>
        <end position="839"/>
    </location>
</feature>
<feature type="compositionally biased region" description="Basic and acidic residues" evidence="3">
    <location>
        <begin position="546"/>
        <end position="568"/>
    </location>
</feature>
<name>A0A0M8ZX77_9HYME</name>
<dbReference type="GO" id="GO:0045010">
    <property type="term" value="P:actin nucleation"/>
    <property type="evidence" value="ECO:0007669"/>
    <property type="project" value="InterPro"/>
</dbReference>
<dbReference type="PANTHER" id="PTHR45920">
    <property type="entry name" value="FORMIN HOMOLOGY 2 DOMAIN CONTAINING, ISOFORM I"/>
    <property type="match status" value="1"/>
</dbReference>
<feature type="coiled-coil region" evidence="2">
    <location>
        <begin position="1140"/>
        <end position="1210"/>
    </location>
</feature>
<dbReference type="SMART" id="SM00498">
    <property type="entry name" value="FH2"/>
    <property type="match status" value="1"/>
</dbReference>
<keyword evidence="2" id="KW-0175">Coiled coil</keyword>
<feature type="compositionally biased region" description="Basic and acidic residues" evidence="3">
    <location>
        <begin position="500"/>
        <end position="521"/>
    </location>
</feature>
<feature type="compositionally biased region" description="Basic and acidic residues" evidence="3">
    <location>
        <begin position="748"/>
        <end position="778"/>
    </location>
</feature>
<dbReference type="GO" id="GO:0008017">
    <property type="term" value="F:microtubule binding"/>
    <property type="evidence" value="ECO:0007669"/>
    <property type="project" value="InterPro"/>
</dbReference>
<evidence type="ECO:0000256" key="2">
    <source>
        <dbReference type="SAM" id="Coils"/>
    </source>
</evidence>
<dbReference type="Proteomes" id="UP000053105">
    <property type="component" value="Unassembled WGS sequence"/>
</dbReference>
<dbReference type="STRING" id="166423.A0A0M8ZX77"/>
<evidence type="ECO:0000256" key="3">
    <source>
        <dbReference type="SAM" id="MobiDB-lite"/>
    </source>
</evidence>
<gene>
    <name evidence="5" type="ORF">WN51_02056</name>
</gene>
<proteinExistence type="inferred from homology"/>
<feature type="region of interest" description="Disordered" evidence="3">
    <location>
        <begin position="647"/>
        <end position="669"/>
    </location>
</feature>
<evidence type="ECO:0000313" key="6">
    <source>
        <dbReference type="Proteomes" id="UP000053105"/>
    </source>
</evidence>
<feature type="domain" description="FH2" evidence="4">
    <location>
        <begin position="850"/>
        <end position="1273"/>
    </location>
</feature>
<dbReference type="GO" id="GO:0005737">
    <property type="term" value="C:cytoplasm"/>
    <property type="evidence" value="ECO:0007669"/>
    <property type="project" value="UniProtKB-ARBA"/>
</dbReference>
<dbReference type="GO" id="GO:0005884">
    <property type="term" value="C:actin filament"/>
    <property type="evidence" value="ECO:0007669"/>
    <property type="project" value="InterPro"/>
</dbReference>
<dbReference type="InterPro" id="IPR015425">
    <property type="entry name" value="FH2_Formin"/>
</dbReference>
<sequence length="1322" mass="145803">MTITIAENPTATPSYPVPSVRFSYRETYTAANSLPYAGDPYSSAMRRNQHPRGRPYDDPDGASPTLRRIDKSGLLGITESDASSLRAGLRSPRFLSGMNTVASGMLSPRRFECIGQLDPVPEIPGQTSRANVTPGAANTFPVASTANLPLISITSPMIGQERRDGASRLDSCETLSVANLAKPMKSTSFDSLESRHKVDRSDARSTLKAFNRDLEGIESSNSHVPRYVSSFQLQENCEARARTLGRLSKFGLVRNNRDGTATAESPDRYSETCCNFPFTVRPVTAFSGFEGTSSLPTTTVTTTTVTTSTTTVAVSAMGRTDTNGKQENVEETFVLSDSNFYVQVMLCDLQHYDQREEHRTQIRVSVLEDTGDCCGGGRALLVSTEVGMKTGAQSRPRYQSCATSPAFVLTHSEHFMPGTSYAFTSIAAVVSAPATASACPDGLAVQKASPRDPVMGNLQSEAKKKGKKSKGTVDGTASTPGSIGDGLDDATDTGDDEETAETRETPAKNVEECQKTGPEKRLPHKRQAPKPPGSTERKIGPVVSESSEKRSHNQGKHEKEKKDGSRKSIELMIESKETKMKEESSGTLLIPATNQIQKQEPTLLVTDSWLLANKYTVVAEISMPSSQKSSSDSVFTDPDELISATNATKEEAAPAPSAFVSRNHEVEPSPMSPLLERRIVGTLTSALSEQLKSILTEAEVEQFVARLVSDSIIGSITFDSVTQNKKLTEDQSQCRDTPSISVSPIEEISPRDQRDLEKETLRQELDRRELAKNADKPTQHKSTQTSPTTALPKTTGMRDIPDGPPFPPPPPSMGIPPPPPLGTQGTLQQPTPLPVPPVGGWNPASRACMRKEPLCPEVPMKPLYWTRILVPAISTKHGSVDASDSAVQIPLWAELEEEKNLDMKEFADLFSRQMTARKPVKKADEASKPSKIQPAKILDSKRSKSVGILEKSLHVDFSEVENAVYNLDTSVVSLEALQQIYNILPTQKELEDIKAFEESNPDVPLDRPEIFVKKLAGIDHFSERIACLMFQTDFQDTISSVSSKLTNLRSICDFLRNSRSLKKVMALILTLGNYMNGGNRIRGQADGFGLEILEKLKDVKSNVPGVTLLHYVVKAKLAQEEGHNFEEPLPLPIPEPADIEAASTINFENLSAELERLETKLHVCIHKCEIIANTDLKQSGLFKEKMDSVFRKAAAELANEQEALLDAKNKFKAVMQFYQYTPKGSKNLDTIDPNSFFILWLGFCQDFKDIWKKEQQRMRKERIEEMRKKYESKTKVETRKISATGLKARLLKLSRKKLSYSRSGSRFPDKFFLETNWEQKLE</sequence>
<feature type="compositionally biased region" description="Pro residues" evidence="3">
    <location>
        <begin position="802"/>
        <end position="821"/>
    </location>
</feature>
<dbReference type="PROSITE" id="PS51444">
    <property type="entry name" value="FH2"/>
    <property type="match status" value="1"/>
</dbReference>
<feature type="region of interest" description="Disordered" evidence="3">
    <location>
        <begin position="35"/>
        <end position="74"/>
    </location>
</feature>
<accession>A0A0M8ZX77</accession>